<gene>
    <name evidence="1" type="ORF">FPZ45_21635</name>
</gene>
<dbReference type="RefSeq" id="WP_144706414.1">
    <property type="nucleotide sequence ID" value="NZ_VNJJ01000017.1"/>
</dbReference>
<dbReference type="InterPro" id="IPR010394">
    <property type="entry name" value="5-nucleotidase"/>
</dbReference>
<organism evidence="1 2">
    <name type="scientific">Cohnella terricola</name>
    <dbReference type="NCBI Taxonomy" id="1289167"/>
    <lineage>
        <taxon>Bacteria</taxon>
        <taxon>Bacillati</taxon>
        <taxon>Bacillota</taxon>
        <taxon>Bacilli</taxon>
        <taxon>Bacillales</taxon>
        <taxon>Paenibacillaceae</taxon>
        <taxon>Cohnella</taxon>
    </lineage>
</organism>
<dbReference type="GO" id="GO:0008253">
    <property type="term" value="F:5'-nucleotidase activity"/>
    <property type="evidence" value="ECO:0007669"/>
    <property type="project" value="InterPro"/>
</dbReference>
<reference evidence="1 2" key="1">
    <citation type="submission" date="2019-07" db="EMBL/GenBank/DDBJ databases">
        <authorList>
            <person name="Kim J."/>
        </authorList>
    </citation>
    <scope>NUCLEOTIDE SEQUENCE [LARGE SCALE GENOMIC DNA]</scope>
    <source>
        <strain evidence="1 2">G13</strain>
    </source>
</reference>
<dbReference type="Pfam" id="PF06189">
    <property type="entry name" value="5-nucleotidase"/>
    <property type="match status" value="1"/>
</dbReference>
<protein>
    <submittedName>
        <fullName evidence="1">5'-nucleotidase</fullName>
    </submittedName>
</protein>
<dbReference type="PANTHER" id="PTHR31367">
    <property type="entry name" value="CYTOSOLIC 5'-NUCLEOTIDASE 1 FAMILY MEMBER"/>
    <property type="match status" value="1"/>
</dbReference>
<accession>A0A559J8T9</accession>
<evidence type="ECO:0000313" key="2">
    <source>
        <dbReference type="Proteomes" id="UP000316330"/>
    </source>
</evidence>
<sequence>MPYDIDSKFVIAVASSALFDLTESDRVFRENGEEFYRKYQREQENKILTPGVAFPLIKRLLSINTSQDQIVEVVLLSRNDPDTGLRVFKSIEYYGLTISRAVFVAGNNPFKYMAAFNASLFLSGNPDDVKEAVEHGYPAGCIYPSEYIDNDDDNEIRLAFDFDGVIADDSAESIFQDGALDTFHSHEKKLADQPLAAGPLFRFFMEISKLQQREILKNNNDPNYKPRIRLAIVTARNAPAHERVITTLRKLDIRIDEAFFLGGIEKIRVLNVFMPHIFFDDQVGHIEGVARSFPSVHVPFGVVNNKDSVKMGE</sequence>
<name>A0A559J8T9_9BACL</name>
<dbReference type="PANTHER" id="PTHR31367:SF5">
    <property type="entry name" value="CYTOSOLIC 5'-NUCLEOTIDASE 1A"/>
    <property type="match status" value="1"/>
</dbReference>
<dbReference type="EMBL" id="VNJJ01000017">
    <property type="protein sequence ID" value="TVX96309.1"/>
    <property type="molecule type" value="Genomic_DNA"/>
</dbReference>
<keyword evidence="2" id="KW-1185">Reference proteome</keyword>
<dbReference type="Proteomes" id="UP000316330">
    <property type="component" value="Unassembled WGS sequence"/>
</dbReference>
<evidence type="ECO:0000313" key="1">
    <source>
        <dbReference type="EMBL" id="TVX96309.1"/>
    </source>
</evidence>
<dbReference type="GO" id="GO:0000166">
    <property type="term" value="F:nucleotide binding"/>
    <property type="evidence" value="ECO:0007669"/>
    <property type="project" value="InterPro"/>
</dbReference>
<proteinExistence type="predicted"/>
<dbReference type="AlphaFoldDB" id="A0A559J8T9"/>
<dbReference type="GO" id="GO:0009117">
    <property type="term" value="P:nucleotide metabolic process"/>
    <property type="evidence" value="ECO:0007669"/>
    <property type="project" value="InterPro"/>
</dbReference>
<dbReference type="GO" id="GO:0000287">
    <property type="term" value="F:magnesium ion binding"/>
    <property type="evidence" value="ECO:0007669"/>
    <property type="project" value="InterPro"/>
</dbReference>
<dbReference type="GO" id="GO:0005737">
    <property type="term" value="C:cytoplasm"/>
    <property type="evidence" value="ECO:0007669"/>
    <property type="project" value="InterPro"/>
</dbReference>
<comment type="caution">
    <text evidence="1">The sequence shown here is derived from an EMBL/GenBank/DDBJ whole genome shotgun (WGS) entry which is preliminary data.</text>
</comment>
<dbReference type="OrthoDB" id="9778569at2"/>